<dbReference type="InterPro" id="IPR053134">
    <property type="entry name" value="RNA-dir_DNA_polymerase"/>
</dbReference>
<dbReference type="PANTHER" id="PTHR24559">
    <property type="entry name" value="TRANSPOSON TY3-I GAG-POL POLYPROTEIN"/>
    <property type="match status" value="1"/>
</dbReference>
<evidence type="ECO:0000313" key="2">
    <source>
        <dbReference type="EMBL" id="KYP63438.1"/>
    </source>
</evidence>
<dbReference type="CDD" id="cd01647">
    <property type="entry name" value="RT_LTR"/>
    <property type="match status" value="1"/>
</dbReference>
<dbReference type="Gene3D" id="3.10.10.10">
    <property type="entry name" value="HIV Type 1 Reverse Transcriptase, subunit A, domain 1"/>
    <property type="match status" value="1"/>
</dbReference>
<dbReference type="Gene3D" id="3.30.70.270">
    <property type="match status" value="2"/>
</dbReference>
<dbReference type="Gramene" id="C.cajan_17494.t">
    <property type="protein sequence ID" value="C.cajan_17494.t"/>
    <property type="gene ID" value="C.cajan_17494"/>
</dbReference>
<dbReference type="InterPro" id="IPR043128">
    <property type="entry name" value="Rev_trsase/Diguanyl_cyclase"/>
</dbReference>
<dbReference type="PANTHER" id="PTHR24559:SF457">
    <property type="entry name" value="RNA-DIRECTED DNA POLYMERASE HOMOLOG"/>
    <property type="match status" value="1"/>
</dbReference>
<keyword evidence="3" id="KW-1185">Reference proteome</keyword>
<organism evidence="2 3">
    <name type="scientific">Cajanus cajan</name>
    <name type="common">Pigeon pea</name>
    <name type="synonym">Cajanus indicus</name>
    <dbReference type="NCBI Taxonomy" id="3821"/>
    <lineage>
        <taxon>Eukaryota</taxon>
        <taxon>Viridiplantae</taxon>
        <taxon>Streptophyta</taxon>
        <taxon>Embryophyta</taxon>
        <taxon>Tracheophyta</taxon>
        <taxon>Spermatophyta</taxon>
        <taxon>Magnoliopsida</taxon>
        <taxon>eudicotyledons</taxon>
        <taxon>Gunneridae</taxon>
        <taxon>Pentapetalae</taxon>
        <taxon>rosids</taxon>
        <taxon>fabids</taxon>
        <taxon>Fabales</taxon>
        <taxon>Fabaceae</taxon>
        <taxon>Papilionoideae</taxon>
        <taxon>50 kb inversion clade</taxon>
        <taxon>NPAAA clade</taxon>
        <taxon>indigoferoid/millettioid clade</taxon>
        <taxon>Phaseoleae</taxon>
        <taxon>Cajanus</taxon>
    </lineage>
</organism>
<proteinExistence type="predicted"/>
<dbReference type="InterPro" id="IPR000477">
    <property type="entry name" value="RT_dom"/>
</dbReference>
<evidence type="ECO:0000313" key="3">
    <source>
        <dbReference type="Proteomes" id="UP000075243"/>
    </source>
</evidence>
<reference evidence="2 3" key="1">
    <citation type="journal article" date="2012" name="Nat. Biotechnol.">
        <title>Draft genome sequence of pigeonpea (Cajanus cajan), an orphan legume crop of resource-poor farmers.</title>
        <authorList>
            <person name="Varshney R.K."/>
            <person name="Chen W."/>
            <person name="Li Y."/>
            <person name="Bharti A.K."/>
            <person name="Saxena R.K."/>
            <person name="Schlueter J.A."/>
            <person name="Donoghue M.T."/>
            <person name="Azam S."/>
            <person name="Fan G."/>
            <person name="Whaley A.M."/>
            <person name="Farmer A.D."/>
            <person name="Sheridan J."/>
            <person name="Iwata A."/>
            <person name="Tuteja R."/>
            <person name="Penmetsa R.V."/>
            <person name="Wu W."/>
            <person name="Upadhyaya H.D."/>
            <person name="Yang S.P."/>
            <person name="Shah T."/>
            <person name="Saxena K.B."/>
            <person name="Michael T."/>
            <person name="McCombie W.R."/>
            <person name="Yang B."/>
            <person name="Zhang G."/>
            <person name="Yang H."/>
            <person name="Wang J."/>
            <person name="Spillane C."/>
            <person name="Cook D.R."/>
            <person name="May G.D."/>
            <person name="Xu X."/>
            <person name="Jackson S.A."/>
        </authorList>
    </citation>
    <scope>NUCLEOTIDE SEQUENCE [LARGE SCALE GENOMIC DNA]</scope>
    <source>
        <strain evidence="3">cv. Asha</strain>
    </source>
</reference>
<dbReference type="OMA" id="ENIRCQL"/>
<dbReference type="InterPro" id="IPR043502">
    <property type="entry name" value="DNA/RNA_pol_sf"/>
</dbReference>
<dbReference type="EMBL" id="CM003609">
    <property type="protein sequence ID" value="KYP63438.1"/>
    <property type="molecule type" value="Genomic_DNA"/>
</dbReference>
<accession>A0A151T8R8</accession>
<dbReference type="Proteomes" id="UP000075243">
    <property type="component" value="Chromosome 7"/>
</dbReference>
<protein>
    <submittedName>
        <fullName evidence="2">Transposon Ty3-G Gag-Pol polyprotein</fullName>
    </submittedName>
</protein>
<sequence>MINENIRCQLINLQREYLDAFAWSYHDMPGLDLEIVEYRLPMREGFCLVKQKLQRIKHEWSLKIKEEVQKQLDVGFLIVSRYLEWLANTVLILKKNGKFQVCIDYRDLNKASPKDDFPLPHIDMLKNVGATNQRAMVTLFHDMIHKEGEVYVDDMIAKSKNKHDHLIHLRKLFNHLCKYQLKLNPAKCTFRVRSGKLLGFIVNEKGIEIDVDKVKAITEMPLPKTKKEVRGFLGRVNYITRLISLLTDTYTPIFKLL</sequence>
<name>A0A151T8R8_CAJCA</name>
<dbReference type="Pfam" id="PF00078">
    <property type="entry name" value="RVT_1"/>
    <property type="match status" value="1"/>
</dbReference>
<dbReference type="SUPFAM" id="SSF56672">
    <property type="entry name" value="DNA/RNA polymerases"/>
    <property type="match status" value="1"/>
</dbReference>
<evidence type="ECO:0000259" key="1">
    <source>
        <dbReference type="Pfam" id="PF00078"/>
    </source>
</evidence>
<dbReference type="AlphaFoldDB" id="A0A151T8R8"/>
<gene>
    <name evidence="2" type="ORF">KK1_018007</name>
</gene>
<feature type="domain" description="Reverse transcriptase" evidence="1">
    <location>
        <begin position="127"/>
        <end position="202"/>
    </location>
</feature>